<reference evidence="1 2" key="1">
    <citation type="submission" date="2020-05" db="EMBL/GenBank/DDBJ databases">
        <authorList>
            <person name="Whitworth D."/>
        </authorList>
    </citation>
    <scope>NUCLEOTIDE SEQUENCE [LARGE SCALE GENOMIC DNA]</scope>
    <source>
        <strain evidence="1 2">AB043B</strain>
    </source>
</reference>
<dbReference type="RefSeq" id="WP_171436345.1">
    <property type="nucleotide sequence ID" value="NZ_JABFJV010000125.1"/>
</dbReference>
<keyword evidence="2" id="KW-1185">Reference proteome</keyword>
<name>A0A7Y4KMI4_9BACT</name>
<organism evidence="1 2">
    <name type="scientific">Corallococcus exercitus</name>
    <dbReference type="NCBI Taxonomy" id="2316736"/>
    <lineage>
        <taxon>Bacteria</taxon>
        <taxon>Pseudomonadati</taxon>
        <taxon>Myxococcota</taxon>
        <taxon>Myxococcia</taxon>
        <taxon>Myxococcales</taxon>
        <taxon>Cystobacterineae</taxon>
        <taxon>Myxococcaceae</taxon>
        <taxon>Corallococcus</taxon>
    </lineage>
</organism>
<proteinExistence type="predicted"/>
<evidence type="ECO:0000313" key="1">
    <source>
        <dbReference type="EMBL" id="NOK35699.1"/>
    </source>
</evidence>
<dbReference type="AlphaFoldDB" id="A0A7Y4KMI4"/>
<evidence type="ECO:0000313" key="2">
    <source>
        <dbReference type="Proteomes" id="UP000563426"/>
    </source>
</evidence>
<dbReference type="Proteomes" id="UP000563426">
    <property type="component" value="Unassembled WGS sequence"/>
</dbReference>
<accession>A0A7Y4KMI4</accession>
<sequence length="465" mass="52175">MLKSTISLGLPELEQIKEDADPIESIQIALDKIEDRRRAAKKQPHLVSAQPNADFTKTELAKVVRWALSILRSVDAGTLNSDRTPTFAEEVPTIKGHKEWRPTLRLLDRALVHPAIADEQPLHREFIGELKRVSQNPSPFVSRSLFSTIRLWHWLHESSSGKHLLRDLLQEKVSDPGSLLVVMRQGVLSYMPPEQPEAILRKWVLTTWLPPDHKETKILVAETGVAIGGNALRRKNGERQFWSLLADELLENPPTTGPLTDKNTYFEWASQIIFGAKSAFLLQAPSQILISDYASLLSLCWHQIKASQGGGRISTSLLWACEPIGKMTKVKDPQLHRLLWSKMKPILCSAIESRHLSEINYIFYTLRDGKIAERLGAEAMMDVLNTLHVKVQTAFAQNRNAGEIVDFGPFGDGTLEHAAELAEILGTLPETSLNIRTQLFGMMQRWTTLGIPGALAAAQAIRRWQ</sequence>
<protein>
    <submittedName>
        <fullName evidence="1">Uncharacterized protein</fullName>
    </submittedName>
</protein>
<dbReference type="EMBL" id="JABFJV010000125">
    <property type="protein sequence ID" value="NOK35699.1"/>
    <property type="molecule type" value="Genomic_DNA"/>
</dbReference>
<gene>
    <name evidence="1" type="ORF">HMI49_21100</name>
</gene>
<comment type="caution">
    <text evidence="1">The sequence shown here is derived from an EMBL/GenBank/DDBJ whole genome shotgun (WGS) entry which is preliminary data.</text>
</comment>